<keyword evidence="4" id="KW-0970">Cilium biogenesis/degradation</keyword>
<feature type="coiled-coil region" evidence="8">
    <location>
        <begin position="1501"/>
        <end position="1689"/>
    </location>
</feature>
<evidence type="ECO:0000256" key="5">
    <source>
        <dbReference type="ARBA" id="ARBA00023054"/>
    </source>
</evidence>
<evidence type="ECO:0000256" key="9">
    <source>
        <dbReference type="SAM" id="MobiDB-lite"/>
    </source>
</evidence>
<evidence type="ECO:0000256" key="7">
    <source>
        <dbReference type="ARBA" id="ARBA00023273"/>
    </source>
</evidence>
<dbReference type="InterPro" id="IPR026201">
    <property type="entry name" value="Cep290"/>
</dbReference>
<evidence type="ECO:0000313" key="10">
    <source>
        <dbReference type="EMBL" id="DBA02039.1"/>
    </source>
</evidence>
<feature type="region of interest" description="Disordered" evidence="9">
    <location>
        <begin position="2039"/>
        <end position="2072"/>
    </location>
</feature>
<keyword evidence="7" id="KW-0966">Cell projection</keyword>
<evidence type="ECO:0000256" key="4">
    <source>
        <dbReference type="ARBA" id="ARBA00022794"/>
    </source>
</evidence>
<dbReference type="GO" id="GO:0030030">
    <property type="term" value="P:cell projection organization"/>
    <property type="evidence" value="ECO:0007669"/>
    <property type="project" value="UniProtKB-KW"/>
</dbReference>
<proteinExistence type="predicted"/>
<dbReference type="Proteomes" id="UP001146120">
    <property type="component" value="Unassembled WGS sequence"/>
</dbReference>
<keyword evidence="6" id="KW-0206">Cytoskeleton</keyword>
<evidence type="ECO:0000256" key="2">
    <source>
        <dbReference type="ARBA" id="ARBA00004300"/>
    </source>
</evidence>
<feature type="region of interest" description="Disordered" evidence="9">
    <location>
        <begin position="636"/>
        <end position="742"/>
    </location>
</feature>
<keyword evidence="5 8" id="KW-0175">Coiled coil</keyword>
<evidence type="ECO:0000256" key="6">
    <source>
        <dbReference type="ARBA" id="ARBA00023212"/>
    </source>
</evidence>
<feature type="coiled-coil region" evidence="8">
    <location>
        <begin position="604"/>
        <end position="631"/>
    </location>
</feature>
<reference evidence="10" key="1">
    <citation type="submission" date="2022-11" db="EMBL/GenBank/DDBJ databases">
        <authorList>
            <person name="Morgan W.R."/>
            <person name="Tartar A."/>
        </authorList>
    </citation>
    <scope>NUCLEOTIDE SEQUENCE</scope>
    <source>
        <strain evidence="10">ARSEF 373</strain>
    </source>
</reference>
<feature type="coiled-coil region" evidence="8">
    <location>
        <begin position="1007"/>
        <end position="1185"/>
    </location>
</feature>
<evidence type="ECO:0008006" key="12">
    <source>
        <dbReference type="Google" id="ProtNLM"/>
    </source>
</evidence>
<feature type="coiled-coil region" evidence="8">
    <location>
        <begin position="2074"/>
        <end position="2270"/>
    </location>
</feature>
<feature type="compositionally biased region" description="Basic and acidic residues" evidence="9">
    <location>
        <begin position="653"/>
        <end position="663"/>
    </location>
</feature>
<feature type="region of interest" description="Disordered" evidence="9">
    <location>
        <begin position="1703"/>
        <end position="1724"/>
    </location>
</feature>
<dbReference type="PANTHER" id="PTHR18879">
    <property type="entry name" value="CENTROSOMAL PROTEIN OF 290 KDA"/>
    <property type="match status" value="1"/>
</dbReference>
<comment type="subcellular location">
    <subcellularLocation>
        <location evidence="1">Cytoplasm</location>
        <location evidence="1">Cytoskeleton</location>
        <location evidence="1">Cilium basal body</location>
    </subcellularLocation>
    <subcellularLocation>
        <location evidence="2">Cytoplasm</location>
        <location evidence="2">Cytoskeleton</location>
        <location evidence="2">Microtubule organizing center</location>
        <location evidence="2">Centrosome</location>
    </subcellularLocation>
</comment>
<dbReference type="PANTHER" id="PTHR18879:SF20">
    <property type="entry name" value="CENTROSOMAL PROTEIN OF 290 KDA"/>
    <property type="match status" value="1"/>
</dbReference>
<organism evidence="10 11">
    <name type="scientific">Lagenidium giganteum</name>
    <dbReference type="NCBI Taxonomy" id="4803"/>
    <lineage>
        <taxon>Eukaryota</taxon>
        <taxon>Sar</taxon>
        <taxon>Stramenopiles</taxon>
        <taxon>Oomycota</taxon>
        <taxon>Peronosporomycetes</taxon>
        <taxon>Pythiales</taxon>
        <taxon>Pythiaceae</taxon>
    </lineage>
</organism>
<feature type="coiled-coil region" evidence="8">
    <location>
        <begin position="16"/>
        <end position="362"/>
    </location>
</feature>
<feature type="compositionally biased region" description="Polar residues" evidence="9">
    <location>
        <begin position="695"/>
        <end position="708"/>
    </location>
</feature>
<evidence type="ECO:0000313" key="11">
    <source>
        <dbReference type="Proteomes" id="UP001146120"/>
    </source>
</evidence>
<gene>
    <name evidence="10" type="ORF">N0F65_000286</name>
</gene>
<feature type="region of interest" description="Disordered" evidence="9">
    <location>
        <begin position="576"/>
        <end position="599"/>
    </location>
</feature>
<feature type="coiled-coil region" evidence="8">
    <location>
        <begin position="412"/>
        <end position="469"/>
    </location>
</feature>
<feature type="compositionally biased region" description="Low complexity" evidence="9">
    <location>
        <begin position="1886"/>
        <end position="1895"/>
    </location>
</feature>
<protein>
    <recommendedName>
        <fullName evidence="12">Nucleoprotein TPR/MLP1 domain-containing protein</fullName>
    </recommendedName>
</protein>
<reference evidence="10" key="2">
    <citation type="journal article" date="2023" name="Microbiol Resour">
        <title>Decontamination and Annotation of the Draft Genome Sequence of the Oomycete Lagenidium giganteum ARSEF 373.</title>
        <authorList>
            <person name="Morgan W.R."/>
            <person name="Tartar A."/>
        </authorList>
    </citation>
    <scope>NUCLEOTIDE SEQUENCE</scope>
    <source>
        <strain evidence="10">ARSEF 373</strain>
    </source>
</reference>
<evidence type="ECO:0000256" key="3">
    <source>
        <dbReference type="ARBA" id="ARBA00022490"/>
    </source>
</evidence>
<name>A0AAV2Z9I2_9STRA</name>
<feature type="coiled-coil region" evidence="8">
    <location>
        <begin position="505"/>
        <end position="539"/>
    </location>
</feature>
<feature type="region of interest" description="Disordered" evidence="9">
    <location>
        <begin position="1886"/>
        <end position="1913"/>
    </location>
</feature>
<keyword evidence="11" id="KW-1185">Reference proteome</keyword>
<dbReference type="GO" id="GO:0005813">
    <property type="term" value="C:centrosome"/>
    <property type="evidence" value="ECO:0007669"/>
    <property type="project" value="UniProtKB-SubCell"/>
</dbReference>
<feature type="region of interest" description="Disordered" evidence="9">
    <location>
        <begin position="1750"/>
        <end position="1774"/>
    </location>
</feature>
<evidence type="ECO:0000256" key="1">
    <source>
        <dbReference type="ARBA" id="ARBA00004120"/>
    </source>
</evidence>
<evidence type="ECO:0000256" key="8">
    <source>
        <dbReference type="SAM" id="Coils"/>
    </source>
</evidence>
<sequence>MMASTQEATRCTRADCIALREELELQKGDLEELLNENEQLHDKLAQAEAEAQSQALRTTTNDASVEQLAVKDAEIARLQTTVRELQTQLMDAKTVGRPGDDSARRGGRERATAATVDVDELRAQNEMLEAKLTELQAAMAREASSTAHAKHAMEQVAKESKDKRDELYKVLKENEMLRMEMQELQDALKKVSEIAIEYESTITVLHAQQTDYREAVDEQTLEITQLHTKLDQVEQEKHALEAKLIELDEKESDADATIRELMTKHDMEKTVLAVELEELRRRLQEQHRAISASTGTKKIAEPAAQAAAPAGAQHATAMAEMEQMEQQLEALQELRIEDRALIAELKQKILQQQNDLESLVEHLDTDTAIEKAVQAAVEAETRKTATMRQENQAFKRRLTEQSELLRDMEFRQSQLEKELVEAQQWNAKYEQNAGLEDVMKYQKKLRKELEKQQLANQKLRHDLNEQIEATGKLHVAFDRLKTEAGKPADFQYDDVAIEHHLEGELAVNQAVTKQLEHQIQELESERLKLLQKLREQARMTGHKLFENHGLTSEQWSLVEEFIDRVKHTPEVAKRLLTSSSRPHLAATSQSQQSSGVSATNAEEIAHLEKEILGLQQENANLRETIHVMQARNVGDVQEVREADTPCVPPQGDLEERTGDDNHQAGRALTHQPSITPRSDVYDGERVADAPGNVRTAASSGRSTPQVNRSVAEDDDDIESLSSRGDDDVHGQTDRDETKKLPPLKMPTALAHAEPPSSQTAADVSAEAIAQAVAKLLESRLGHISSAQATAVAPILSAAAAAVVAEAATSPLKRGIFSPTAASGPFVSAFSTEEDMAVQLDSLKELNVCIDELVKSEAQNEELRASLVQHEDAFRSLMDQQTVLYSHFAHMQDQFAKQEKALRDELGESNRTNHELRLKCERYESVLHLVDLPEAQLADSSEALRAQVIDLTRQTAVYEVNEAKLKRKYQQLLDELHSAKAYISDMDDDWLEMEKTLKTRILYLESWKQGAENALKRMEKTLDDCVTKERAKRQEETLMELLRKHQVLCEEYAEMHVNYLKLYNLPNQVSKLQHENARLRAETEGMKQTRGSDGKDGATAAESMLQARIGQLESELQLQVDRYKGLEDKLLKMVNARETHESNERAKEAAEEESLKKENVLLYERISELEQMYESLTRQCTKYQETAALAASQAHVLSRRIAQDKAKGEEREEQLRELMASSEDHAIVGQLHHQLNQLKTTYQGFVLKYEQAVEQQRQLTIRNQQLDFAMESEAKTLSEVRERSRLRIEVLEQGVAQAKERDYMARNARWDAFRKRLEVLEDELRAEQEKRKQLEKALEDAQQQPLLLESGGADSSSNALEVTRLKCRIEALEARERVLNAQLESSAKAITRDEEEELQQKLADKSKLTEDLLRQIKSMQVQLATLMKQNSELETQQRVLIHQKQDLELELQQTQLMGRLDGNAGSNQQPEQGSQSPVFMRKKVGMYEKDQADLQQAAQATIASLKLLVEEKNTLIAEYQKKMSTLRHDLAQEKAQDRVEATHLNKKLYDENQRMIQQLKEAMDTIRHMEKSGKDKKAIQAAQERHQQVLEQWKQVEMELEKARQRIKELQLEVEAITNERNIAESRAGEALEEILLLKDELSAQEKAKRGIEQQVALIKRDMGKKEDKLKLLREAIIRLKEEFLKAEDRHAVELAKAQHAAAQVRAQKNSGEGERDDAAAQWKEEKERLESQVQILQEKLTLFRKQELKRKKNERLTSQQKQPPTASPDPKAAQSVEILEQEVERLKQLVKERVVSEARAVEELEKKIKVLQAQNMALREASRSQTTGPSPAKGATESKTRLQWEEDKKLQRRQEILMVRLKEKQNELAAKEKELEDVKHKLVQVEQRARTQQQQAKDDQQQRSNTTNPRRQAIDVNRQVEELEQQNRMLQETLLLKRKEWAAEFDAQMERYEAQLKRMRLRLVQHKIALDDERAAADDTTQRMLAEEQAFLVSEEVQDELLAVSADLRQREQEVVDKDTKLMELELEVETLRLEYQRLQRQSMSAPSPSRPQPPAQQPARGRSTAHRLPMQERQELEEVIENMKRVIEKLRAENERLKKFAASGEKSEALKRKLREVQESHAQLEDQLERLRHDHGELRQEKARLLQRVRTLSLQKAPSSSPTVEKAKQLQRQLQEQKTLLVEQEMEMRRLRTDLERSEQQVHALEQELADADIGTAKKLQEQVRRLQDENEKLTDELAAFDEDFFEEIEDLKYKYAQTLREKQQLERQLQS</sequence>
<comment type="caution">
    <text evidence="10">The sequence shown here is derived from an EMBL/GenBank/DDBJ whole genome shotgun (WGS) entry which is preliminary data.</text>
</comment>
<feature type="coiled-coil region" evidence="8">
    <location>
        <begin position="1280"/>
        <end position="1449"/>
    </location>
</feature>
<feature type="coiled-coil region" evidence="8">
    <location>
        <begin position="852"/>
        <end position="879"/>
    </location>
</feature>
<feature type="compositionally biased region" description="Basic and acidic residues" evidence="9">
    <location>
        <begin position="1711"/>
        <end position="1724"/>
    </location>
</feature>
<dbReference type="EMBL" id="DAKRPA010000037">
    <property type="protein sequence ID" value="DBA02039.1"/>
    <property type="molecule type" value="Genomic_DNA"/>
</dbReference>
<keyword evidence="3" id="KW-0963">Cytoplasm</keyword>
<feature type="region of interest" description="Disordered" evidence="9">
    <location>
        <begin position="1819"/>
        <end position="1846"/>
    </location>
</feature>
<feature type="compositionally biased region" description="Basic and acidic residues" evidence="9">
    <location>
        <begin position="1836"/>
        <end position="1846"/>
    </location>
</feature>
<accession>A0AAV2Z9I2</accession>
<feature type="compositionally biased region" description="Basic and acidic residues" evidence="9">
    <location>
        <begin position="723"/>
        <end position="739"/>
    </location>
</feature>